<dbReference type="GO" id="GO:0000976">
    <property type="term" value="F:transcription cis-regulatory region binding"/>
    <property type="evidence" value="ECO:0007669"/>
    <property type="project" value="TreeGrafter"/>
</dbReference>
<dbReference type="PANTHER" id="PTHR48111">
    <property type="entry name" value="REGULATOR OF RPOS"/>
    <property type="match status" value="1"/>
</dbReference>
<dbReference type="GO" id="GO:0006355">
    <property type="term" value="P:regulation of DNA-templated transcription"/>
    <property type="evidence" value="ECO:0007669"/>
    <property type="project" value="InterPro"/>
</dbReference>
<dbReference type="CDD" id="cd00383">
    <property type="entry name" value="trans_reg_C"/>
    <property type="match status" value="1"/>
</dbReference>
<dbReference type="InterPro" id="IPR039420">
    <property type="entry name" value="WalR-like"/>
</dbReference>
<dbReference type="PANTHER" id="PTHR48111:SF22">
    <property type="entry name" value="REGULATOR OF RPOS"/>
    <property type="match status" value="1"/>
</dbReference>
<evidence type="ECO:0000256" key="2">
    <source>
        <dbReference type="ARBA" id="ARBA00023012"/>
    </source>
</evidence>
<evidence type="ECO:0000256" key="1">
    <source>
        <dbReference type="ARBA" id="ARBA00022553"/>
    </source>
</evidence>
<sequence>MLKILLLEDDAILSETLIELLESEAFAITHVDDGQKALDATFSEHFDLFLFDVNVAHLSGFELLQSLRESGNKTPAIFITALTDIASLSHGFAIGADDYIKKPFDFDELLVRINALIRKSYHSYSERIQAGEFYFSIEKEELYHQENFVSLSPAELKITKLFFQNLNATVQKETILEYLGDGKEMSEGSLRVHINKLRKIGLPITTIKRVGYRLAAS</sequence>
<keyword evidence="4" id="KW-0238">DNA-binding</keyword>
<accession>A0A1W1BIK1</accession>
<dbReference type="PROSITE" id="PS50110">
    <property type="entry name" value="RESPONSE_REGULATORY"/>
    <property type="match status" value="1"/>
</dbReference>
<dbReference type="EMBL" id="FPHH01000023">
    <property type="protein sequence ID" value="SFV53329.1"/>
    <property type="molecule type" value="Genomic_DNA"/>
</dbReference>
<evidence type="ECO:0000259" key="7">
    <source>
        <dbReference type="PROSITE" id="PS51755"/>
    </source>
</evidence>
<dbReference type="InterPro" id="IPR001789">
    <property type="entry name" value="Sig_transdc_resp-reg_receiver"/>
</dbReference>
<dbReference type="SMART" id="SM00862">
    <property type="entry name" value="Trans_reg_C"/>
    <property type="match status" value="1"/>
</dbReference>
<evidence type="ECO:0000256" key="4">
    <source>
        <dbReference type="ARBA" id="ARBA00023125"/>
    </source>
</evidence>
<dbReference type="Pfam" id="PF00072">
    <property type="entry name" value="Response_reg"/>
    <property type="match status" value="1"/>
</dbReference>
<evidence type="ECO:0000313" key="8">
    <source>
        <dbReference type="EMBL" id="SFV53329.1"/>
    </source>
</evidence>
<reference evidence="8" key="1">
    <citation type="submission" date="2016-10" db="EMBL/GenBank/DDBJ databases">
        <authorList>
            <person name="de Groot N.N."/>
        </authorList>
    </citation>
    <scope>NUCLEOTIDE SEQUENCE</scope>
</reference>
<dbReference type="PROSITE" id="PS51755">
    <property type="entry name" value="OMPR_PHOB"/>
    <property type="match status" value="1"/>
</dbReference>
<dbReference type="Pfam" id="PF00486">
    <property type="entry name" value="Trans_reg_C"/>
    <property type="match status" value="1"/>
</dbReference>
<name>A0A1W1BIK1_9ZZZZ</name>
<proteinExistence type="predicted"/>
<dbReference type="GO" id="GO:0032993">
    <property type="term" value="C:protein-DNA complex"/>
    <property type="evidence" value="ECO:0007669"/>
    <property type="project" value="TreeGrafter"/>
</dbReference>
<evidence type="ECO:0000259" key="6">
    <source>
        <dbReference type="PROSITE" id="PS50110"/>
    </source>
</evidence>
<dbReference type="SMART" id="SM00448">
    <property type="entry name" value="REC"/>
    <property type="match status" value="1"/>
</dbReference>
<feature type="domain" description="Response regulatory" evidence="6">
    <location>
        <begin position="3"/>
        <end position="117"/>
    </location>
</feature>
<evidence type="ECO:0000256" key="3">
    <source>
        <dbReference type="ARBA" id="ARBA00023015"/>
    </source>
</evidence>
<protein>
    <submittedName>
        <fullName evidence="8">Two-component system response regulator DccR</fullName>
    </submittedName>
</protein>
<dbReference type="GO" id="GO:0005829">
    <property type="term" value="C:cytosol"/>
    <property type="evidence" value="ECO:0007669"/>
    <property type="project" value="TreeGrafter"/>
</dbReference>
<keyword evidence="5" id="KW-0804">Transcription</keyword>
<dbReference type="Gene3D" id="6.10.250.690">
    <property type="match status" value="1"/>
</dbReference>
<evidence type="ECO:0000256" key="5">
    <source>
        <dbReference type="ARBA" id="ARBA00023163"/>
    </source>
</evidence>
<gene>
    <name evidence="8" type="ORF">MNB_SM-5-718</name>
</gene>
<organism evidence="8">
    <name type="scientific">hydrothermal vent metagenome</name>
    <dbReference type="NCBI Taxonomy" id="652676"/>
    <lineage>
        <taxon>unclassified sequences</taxon>
        <taxon>metagenomes</taxon>
        <taxon>ecological metagenomes</taxon>
    </lineage>
</organism>
<dbReference type="InterPro" id="IPR036388">
    <property type="entry name" value="WH-like_DNA-bd_sf"/>
</dbReference>
<dbReference type="Gene3D" id="3.40.50.2300">
    <property type="match status" value="1"/>
</dbReference>
<keyword evidence="3" id="KW-0805">Transcription regulation</keyword>
<feature type="domain" description="OmpR/PhoB-type" evidence="7">
    <location>
        <begin position="125"/>
        <end position="216"/>
    </location>
</feature>
<dbReference type="SUPFAM" id="SSF52172">
    <property type="entry name" value="CheY-like"/>
    <property type="match status" value="1"/>
</dbReference>
<dbReference type="GO" id="GO:0000156">
    <property type="term" value="F:phosphorelay response regulator activity"/>
    <property type="evidence" value="ECO:0007669"/>
    <property type="project" value="TreeGrafter"/>
</dbReference>
<keyword evidence="1" id="KW-0597">Phosphoprotein</keyword>
<keyword evidence="2" id="KW-0902">Two-component regulatory system</keyword>
<dbReference type="AlphaFoldDB" id="A0A1W1BIK1"/>
<dbReference type="Gene3D" id="1.10.10.10">
    <property type="entry name" value="Winged helix-like DNA-binding domain superfamily/Winged helix DNA-binding domain"/>
    <property type="match status" value="1"/>
</dbReference>
<dbReference type="InterPro" id="IPR011006">
    <property type="entry name" value="CheY-like_superfamily"/>
</dbReference>
<dbReference type="InterPro" id="IPR001867">
    <property type="entry name" value="OmpR/PhoB-type_DNA-bd"/>
</dbReference>